<dbReference type="RefSeq" id="WP_190922319.1">
    <property type="nucleotide sequence ID" value="NZ_JACXAC010000001.1"/>
</dbReference>
<sequence length="75" mass="7479">MQVPSPIKPPPDATPPPPDGAAPPVTPADAEADATPWPSDVPRPAPGDAPLDDTLTEAAGLARNTDALGPYAGSF</sequence>
<accession>A0ABR8JM48</accession>
<feature type="compositionally biased region" description="Pro residues" evidence="1">
    <location>
        <begin position="1"/>
        <end position="26"/>
    </location>
</feature>
<name>A0ABR8JM48_9BACT</name>
<comment type="caution">
    <text evidence="2">The sequence shown here is derived from an EMBL/GenBank/DDBJ whole genome shotgun (WGS) entry which is preliminary data.</text>
</comment>
<reference evidence="2 3" key="1">
    <citation type="submission" date="2020-09" db="EMBL/GenBank/DDBJ databases">
        <authorList>
            <person name="Kim M.K."/>
        </authorList>
    </citation>
    <scope>NUCLEOTIDE SEQUENCE [LARGE SCALE GENOMIC DNA]</scope>
    <source>
        <strain evidence="2 3">BT189</strain>
    </source>
</reference>
<dbReference type="Proteomes" id="UP000606003">
    <property type="component" value="Unassembled WGS sequence"/>
</dbReference>
<gene>
    <name evidence="2" type="ORF">IC234_02890</name>
</gene>
<evidence type="ECO:0000313" key="2">
    <source>
        <dbReference type="EMBL" id="MBD2721058.1"/>
    </source>
</evidence>
<organism evidence="2 3">
    <name type="scientific">Hymenobacter armeniacus</name>
    <dbReference type="NCBI Taxonomy" id="2771358"/>
    <lineage>
        <taxon>Bacteria</taxon>
        <taxon>Pseudomonadati</taxon>
        <taxon>Bacteroidota</taxon>
        <taxon>Cytophagia</taxon>
        <taxon>Cytophagales</taxon>
        <taxon>Hymenobacteraceae</taxon>
        <taxon>Hymenobacter</taxon>
    </lineage>
</organism>
<protein>
    <submittedName>
        <fullName evidence="2">Uncharacterized protein</fullName>
    </submittedName>
</protein>
<keyword evidence="3" id="KW-1185">Reference proteome</keyword>
<dbReference type="EMBL" id="JACXAC010000001">
    <property type="protein sequence ID" value="MBD2721058.1"/>
    <property type="molecule type" value="Genomic_DNA"/>
</dbReference>
<feature type="region of interest" description="Disordered" evidence="1">
    <location>
        <begin position="1"/>
        <end position="75"/>
    </location>
</feature>
<evidence type="ECO:0000256" key="1">
    <source>
        <dbReference type="SAM" id="MobiDB-lite"/>
    </source>
</evidence>
<evidence type="ECO:0000313" key="3">
    <source>
        <dbReference type="Proteomes" id="UP000606003"/>
    </source>
</evidence>
<proteinExistence type="predicted"/>